<organism evidence="15 16">
    <name type="scientific">Haloferax volcanii (strain ATCC 29605 / DSM 3757 / JCM 8879 / NBRC 14742 / NCIMB 2012 / VKM B-1768 / DS2)</name>
    <name type="common">Halobacterium volcanii</name>
    <dbReference type="NCBI Taxonomy" id="309800"/>
    <lineage>
        <taxon>Archaea</taxon>
        <taxon>Methanobacteriati</taxon>
        <taxon>Methanobacteriota</taxon>
        <taxon>Stenosarchaea group</taxon>
        <taxon>Halobacteria</taxon>
        <taxon>Halobacteriales</taxon>
        <taxon>Haloferacaceae</taxon>
        <taxon>Haloferax</taxon>
    </lineage>
</organism>
<keyword evidence="5 15" id="KW-0067">ATP-binding</keyword>
<dbReference type="OrthoDB" id="18209at2157"/>
<dbReference type="SMART" id="SM00382">
    <property type="entry name" value="AAA"/>
    <property type="match status" value="1"/>
</dbReference>
<dbReference type="PROSITE" id="PS00211">
    <property type="entry name" value="ABC_TRANSPORTER_1"/>
    <property type="match status" value="1"/>
</dbReference>
<keyword evidence="2" id="KW-0813">Transport</keyword>
<evidence type="ECO:0000256" key="12">
    <source>
        <dbReference type="ARBA" id="ARBA00048610"/>
    </source>
</evidence>
<keyword evidence="4" id="KW-0547">Nucleotide-binding</keyword>
<dbReference type="GO" id="GO:0005524">
    <property type="term" value="F:ATP binding"/>
    <property type="evidence" value="ECO:0007669"/>
    <property type="project" value="UniProtKB-KW"/>
</dbReference>
<feature type="region of interest" description="Disordered" evidence="13">
    <location>
        <begin position="353"/>
        <end position="374"/>
    </location>
</feature>
<dbReference type="GO" id="GO:0016887">
    <property type="term" value="F:ATP hydrolysis activity"/>
    <property type="evidence" value="ECO:0007669"/>
    <property type="project" value="InterPro"/>
</dbReference>
<name>A0A384LNK9_HALVD</name>
<feature type="domain" description="ABC transporter" evidence="14">
    <location>
        <begin position="6"/>
        <end position="272"/>
    </location>
</feature>
<accession>A0A384LNK9</accession>
<evidence type="ECO:0000256" key="9">
    <source>
        <dbReference type="ARBA" id="ARBA00038669"/>
    </source>
</evidence>
<comment type="caution">
    <text evidence="15">The sequence shown here is derived from an EMBL/GenBank/DDBJ whole genome shotgun (WGS) entry which is preliminary data.</text>
</comment>
<dbReference type="SUPFAM" id="SSF52540">
    <property type="entry name" value="P-loop containing nucleoside triphosphate hydrolases"/>
    <property type="match status" value="1"/>
</dbReference>
<evidence type="ECO:0000256" key="2">
    <source>
        <dbReference type="ARBA" id="ARBA00022448"/>
    </source>
</evidence>
<keyword evidence="7" id="KW-0406">Ion transport</keyword>
<evidence type="ECO:0000256" key="3">
    <source>
        <dbReference type="ARBA" id="ARBA00022475"/>
    </source>
</evidence>
<dbReference type="RefSeq" id="WP_004043284.1">
    <property type="nucleotide sequence ID" value="NC_013966.1"/>
</dbReference>
<dbReference type="EMBL" id="AOHU01000062">
    <property type="protein sequence ID" value="ELY30779.1"/>
    <property type="molecule type" value="Genomic_DNA"/>
</dbReference>
<dbReference type="InterPro" id="IPR050388">
    <property type="entry name" value="ABC_Ni/Peptide_Import"/>
</dbReference>
<protein>
    <recommendedName>
        <fullName evidence="11">Nickel import system ATP-binding protein NikD</fullName>
        <ecNumber evidence="10">7.2.2.11</ecNumber>
    </recommendedName>
</protein>
<keyword evidence="6" id="KW-1278">Translocase</keyword>
<dbReference type="FunFam" id="3.40.50.300:FF:000016">
    <property type="entry name" value="Oligopeptide ABC transporter ATP-binding component"/>
    <property type="match status" value="1"/>
</dbReference>
<dbReference type="PROSITE" id="PS50893">
    <property type="entry name" value="ABC_TRANSPORTER_2"/>
    <property type="match status" value="1"/>
</dbReference>
<dbReference type="InterPro" id="IPR013563">
    <property type="entry name" value="Oligopep_ABC_C"/>
</dbReference>
<dbReference type="InterPro" id="IPR017871">
    <property type="entry name" value="ABC_transporter-like_CS"/>
</dbReference>
<evidence type="ECO:0000256" key="5">
    <source>
        <dbReference type="ARBA" id="ARBA00022840"/>
    </source>
</evidence>
<dbReference type="GO" id="GO:0005886">
    <property type="term" value="C:plasma membrane"/>
    <property type="evidence" value="ECO:0007669"/>
    <property type="project" value="UniProtKB-SubCell"/>
</dbReference>
<keyword evidence="8" id="KW-0472">Membrane</keyword>
<dbReference type="Pfam" id="PF08352">
    <property type="entry name" value="oligo_HPY"/>
    <property type="match status" value="1"/>
</dbReference>
<evidence type="ECO:0000259" key="14">
    <source>
        <dbReference type="PROSITE" id="PS50893"/>
    </source>
</evidence>
<dbReference type="InterPro" id="IPR027417">
    <property type="entry name" value="P-loop_NTPase"/>
</dbReference>
<dbReference type="NCBIfam" id="TIGR01727">
    <property type="entry name" value="oligo_HPY"/>
    <property type="match status" value="1"/>
</dbReference>
<evidence type="ECO:0000256" key="4">
    <source>
        <dbReference type="ARBA" id="ARBA00022741"/>
    </source>
</evidence>
<evidence type="ECO:0000256" key="13">
    <source>
        <dbReference type="SAM" id="MobiDB-lite"/>
    </source>
</evidence>
<gene>
    <name evidence="15" type="ORF">C498_10486</name>
</gene>
<reference evidence="15 16" key="2">
    <citation type="journal article" date="2014" name="PLoS Genet.">
        <title>Phylogenetically driven sequencing of extremely halophilic archaea reveals strategies for static and dynamic osmo-response.</title>
        <authorList>
            <person name="Becker E.A."/>
            <person name="Seitzer P.M."/>
            <person name="Tritt A."/>
            <person name="Larsen D."/>
            <person name="Krusor M."/>
            <person name="Yao A.I."/>
            <person name="Wu D."/>
            <person name="Madern D."/>
            <person name="Eisen J.A."/>
            <person name="Darling A.E."/>
            <person name="Facciotti M.T."/>
        </authorList>
    </citation>
    <scope>NUCLEOTIDE SEQUENCE [LARGE SCALE GENOMIC DNA]</scope>
    <source>
        <strain evidence="16">ATCC 29605 / DSM 3757 / JCM 8879 / NBRC 14742 / NCIMB 2012 / VKM B-1768 / DS2</strain>
    </source>
</reference>
<evidence type="ECO:0000256" key="11">
    <source>
        <dbReference type="ARBA" id="ARBA00044143"/>
    </source>
</evidence>
<dbReference type="PANTHER" id="PTHR43297:SF13">
    <property type="entry name" value="NICKEL ABC TRANSPORTER, ATP-BINDING PROTEIN"/>
    <property type="match status" value="1"/>
</dbReference>
<dbReference type="InterPro" id="IPR003593">
    <property type="entry name" value="AAA+_ATPase"/>
</dbReference>
<sequence>MTDTLLNVSDLSVDFETYEGRHHVLNGVNLTIEKGETVALVGETGCGKSVTARSIMGTLPRPPGEITSGRIDYRGADLLVDPTEHERVKGEEMSMIFQDPMTYLSPVYSVGSMMADVATYSGSNDASWLDIARNLLGQRGNKKEVRERSIELLERMRIPDPEGTLEKYPVELSGGMRQRIIIAMALINEPTFLLADEPTTALDVTVQDQILDLLREHVEERDLSMLYITHNLGVARKVADKICIMYAGEVVEVGDTEELFDAPLHPYTRGLLDSIPKLTGFDGDGIDGQIPDYTDPPQGCRFHPRCPAAIDGVCDAEPPESPAIEGDDSDRRVTCHLYDDEMTLNDAVAVATDESTYADEPSAQQSTVEAGGEQ</sequence>
<dbReference type="GeneID" id="8923416"/>
<dbReference type="GO" id="GO:0015833">
    <property type="term" value="P:peptide transport"/>
    <property type="evidence" value="ECO:0007669"/>
    <property type="project" value="InterPro"/>
</dbReference>
<dbReference type="Pfam" id="PF00005">
    <property type="entry name" value="ABC_tran"/>
    <property type="match status" value="1"/>
</dbReference>
<dbReference type="GO" id="GO:0015413">
    <property type="term" value="F:ABC-type nickel transporter activity"/>
    <property type="evidence" value="ECO:0007669"/>
    <property type="project" value="UniProtKB-EC"/>
</dbReference>
<comment type="subcellular location">
    <subcellularLocation>
        <location evidence="1">Cell membrane</location>
        <topology evidence="1">Peripheral membrane protein</topology>
    </subcellularLocation>
</comment>
<keyword evidence="3" id="KW-1003">Cell membrane</keyword>
<evidence type="ECO:0000256" key="7">
    <source>
        <dbReference type="ARBA" id="ARBA00023065"/>
    </source>
</evidence>
<dbReference type="Proteomes" id="UP000011532">
    <property type="component" value="Unassembled WGS sequence"/>
</dbReference>
<reference evidence="16" key="1">
    <citation type="submission" date="2012-11" db="EMBL/GenBank/DDBJ databases">
        <authorList>
            <person name="Becker E.A."/>
            <person name="Seitzer P."/>
            <person name="Tritt A."/>
            <person name="Larsen D."/>
            <person name="Yao A."/>
            <person name="Wu D."/>
            <person name="Darling A."/>
            <person name="Eisen J.A."/>
            <person name="Facciotti M.T."/>
        </authorList>
    </citation>
    <scope>NUCLEOTIDE SEQUENCE [LARGE SCALE GENOMIC DNA]</scope>
    <source>
        <strain evidence="16">ATCC 29605 / DSM 3757 / JCM 8879 / NBRC 14742 / NCIMB 2012 / VKM B-1768 / DS2</strain>
    </source>
</reference>
<evidence type="ECO:0000256" key="1">
    <source>
        <dbReference type="ARBA" id="ARBA00004202"/>
    </source>
</evidence>
<evidence type="ECO:0000256" key="6">
    <source>
        <dbReference type="ARBA" id="ARBA00022967"/>
    </source>
</evidence>
<dbReference type="Gene3D" id="3.40.50.300">
    <property type="entry name" value="P-loop containing nucleotide triphosphate hydrolases"/>
    <property type="match status" value="1"/>
</dbReference>
<evidence type="ECO:0000313" key="15">
    <source>
        <dbReference type="EMBL" id="ELY30779.1"/>
    </source>
</evidence>
<evidence type="ECO:0000256" key="8">
    <source>
        <dbReference type="ARBA" id="ARBA00023136"/>
    </source>
</evidence>
<evidence type="ECO:0000313" key="16">
    <source>
        <dbReference type="Proteomes" id="UP000011532"/>
    </source>
</evidence>
<proteinExistence type="predicted"/>
<dbReference type="EC" id="7.2.2.11" evidence="10"/>
<dbReference type="AlphaFoldDB" id="A0A384LNK9"/>
<dbReference type="CDD" id="cd03257">
    <property type="entry name" value="ABC_NikE_OppD_transporters"/>
    <property type="match status" value="1"/>
</dbReference>
<evidence type="ECO:0000256" key="10">
    <source>
        <dbReference type="ARBA" id="ARBA00039098"/>
    </source>
</evidence>
<comment type="catalytic activity">
    <reaction evidence="12">
        <text>Ni(2+)(out) + ATP + H2O = Ni(2+)(in) + ADP + phosphate + H(+)</text>
        <dbReference type="Rhea" id="RHEA:15557"/>
        <dbReference type="ChEBI" id="CHEBI:15377"/>
        <dbReference type="ChEBI" id="CHEBI:15378"/>
        <dbReference type="ChEBI" id="CHEBI:30616"/>
        <dbReference type="ChEBI" id="CHEBI:43474"/>
        <dbReference type="ChEBI" id="CHEBI:49786"/>
        <dbReference type="ChEBI" id="CHEBI:456216"/>
        <dbReference type="EC" id="7.2.2.11"/>
    </reaction>
    <physiologicalReaction direction="left-to-right" evidence="12">
        <dbReference type="Rhea" id="RHEA:15558"/>
    </physiologicalReaction>
</comment>
<dbReference type="InterPro" id="IPR003439">
    <property type="entry name" value="ABC_transporter-like_ATP-bd"/>
</dbReference>
<dbReference type="PANTHER" id="PTHR43297">
    <property type="entry name" value="OLIGOPEPTIDE TRANSPORT ATP-BINDING PROTEIN APPD"/>
    <property type="match status" value="1"/>
</dbReference>
<comment type="subunit">
    <text evidence="9">The complex is composed of two ATP-binding proteins (NikD and NikE), two transmembrane proteins (NikB and NikC) and a solute-binding protein (NikA).</text>
</comment>